<organism evidence="4 5">
    <name type="scientific">Sphingomonas cynarae</name>
    <dbReference type="NCBI Taxonomy" id="930197"/>
    <lineage>
        <taxon>Bacteria</taxon>
        <taxon>Pseudomonadati</taxon>
        <taxon>Pseudomonadota</taxon>
        <taxon>Alphaproteobacteria</taxon>
        <taxon>Sphingomonadales</taxon>
        <taxon>Sphingomonadaceae</taxon>
        <taxon>Sphingomonas</taxon>
    </lineage>
</organism>
<accession>A0ABP7ETT1</accession>
<sequence>MVVSRPSLLLLTAFSAAVAVVGNTVGLAATVTEGAAAEAPTSRLGAAIASDISERDKAAARRNRALDLREQAAQAAESRLRAAPQPAGATPAGEAPAAGPDQYDDLARIYQVMKPAAAAVVLEQLDLDVQMRVAQKMRERSTAMILAAMTPKGAAALTMAMARRRAAAPAPSPALAAATAPRR</sequence>
<feature type="signal peptide" evidence="2">
    <location>
        <begin position="1"/>
        <end position="19"/>
    </location>
</feature>
<name>A0ABP7ETT1_9SPHN</name>
<reference evidence="5" key="1">
    <citation type="journal article" date="2019" name="Int. J. Syst. Evol. Microbiol.">
        <title>The Global Catalogue of Microorganisms (GCM) 10K type strain sequencing project: providing services to taxonomists for standard genome sequencing and annotation.</title>
        <authorList>
            <consortium name="The Broad Institute Genomics Platform"/>
            <consortium name="The Broad Institute Genome Sequencing Center for Infectious Disease"/>
            <person name="Wu L."/>
            <person name="Ma J."/>
        </authorList>
    </citation>
    <scope>NUCLEOTIDE SEQUENCE [LARGE SCALE GENOMIC DNA]</scope>
    <source>
        <strain evidence="5">JCM 17498</strain>
    </source>
</reference>
<dbReference type="Pfam" id="PF03448">
    <property type="entry name" value="MgtE_N"/>
    <property type="match status" value="1"/>
</dbReference>
<dbReference type="EMBL" id="BAABBF010000013">
    <property type="protein sequence ID" value="GAA3724641.1"/>
    <property type="molecule type" value="Genomic_DNA"/>
</dbReference>
<dbReference type="SUPFAM" id="SSF158791">
    <property type="entry name" value="MgtE N-terminal domain-like"/>
    <property type="match status" value="1"/>
</dbReference>
<comment type="caution">
    <text evidence="4">The sequence shown here is derived from an EMBL/GenBank/DDBJ whole genome shotgun (WGS) entry which is preliminary data.</text>
</comment>
<feature type="region of interest" description="Disordered" evidence="1">
    <location>
        <begin position="73"/>
        <end position="100"/>
    </location>
</feature>
<evidence type="ECO:0000313" key="4">
    <source>
        <dbReference type="EMBL" id="GAA3724641.1"/>
    </source>
</evidence>
<protein>
    <recommendedName>
        <fullName evidence="3">Magnesium transporter MgtE intracellular domain-containing protein</fullName>
    </recommendedName>
</protein>
<feature type="chain" id="PRO_5047285852" description="Magnesium transporter MgtE intracellular domain-containing protein" evidence="2">
    <location>
        <begin position="20"/>
        <end position="183"/>
    </location>
</feature>
<evidence type="ECO:0000256" key="1">
    <source>
        <dbReference type="SAM" id="MobiDB-lite"/>
    </source>
</evidence>
<proteinExistence type="predicted"/>
<gene>
    <name evidence="4" type="ORF">GCM10022268_35870</name>
</gene>
<evidence type="ECO:0000313" key="5">
    <source>
        <dbReference type="Proteomes" id="UP001500523"/>
    </source>
</evidence>
<evidence type="ECO:0000256" key="2">
    <source>
        <dbReference type="SAM" id="SignalP"/>
    </source>
</evidence>
<keyword evidence="2" id="KW-0732">Signal</keyword>
<dbReference type="InterPro" id="IPR006668">
    <property type="entry name" value="Mg_transptr_MgtE_intracell_dom"/>
</dbReference>
<evidence type="ECO:0000259" key="3">
    <source>
        <dbReference type="Pfam" id="PF03448"/>
    </source>
</evidence>
<feature type="domain" description="Magnesium transporter MgtE intracellular" evidence="3">
    <location>
        <begin position="105"/>
        <end position="165"/>
    </location>
</feature>
<keyword evidence="5" id="KW-1185">Reference proteome</keyword>
<dbReference type="Proteomes" id="UP001500523">
    <property type="component" value="Unassembled WGS sequence"/>
</dbReference>